<dbReference type="OrthoDB" id="2190620at2759"/>
<keyword evidence="2" id="KW-1133">Transmembrane helix</keyword>
<keyword evidence="2" id="KW-0472">Membrane</keyword>
<dbReference type="HOGENOM" id="CLU_739597_0_0_1"/>
<reference evidence="4" key="1">
    <citation type="submission" date="2013-02" db="EMBL/GenBank/DDBJ databases">
        <authorList>
            <consortium name="The Broad Institute Genome Sequencing Platform"/>
            <person name="Cuomo C."/>
            <person name="Becnel J."/>
            <person name="Sanscrainte N."/>
            <person name="Walker B."/>
            <person name="Young S.K."/>
            <person name="Zeng Q."/>
            <person name="Gargeya S."/>
            <person name="Fitzgerald M."/>
            <person name="Haas B."/>
            <person name="Abouelleil A."/>
            <person name="Alvarado L."/>
            <person name="Arachchi H.M."/>
            <person name="Berlin A.M."/>
            <person name="Chapman S.B."/>
            <person name="Dewar J."/>
            <person name="Goldberg J."/>
            <person name="Griggs A."/>
            <person name="Gujja S."/>
            <person name="Hansen M."/>
            <person name="Howarth C."/>
            <person name="Imamovic A."/>
            <person name="Larimer J."/>
            <person name="McCowan C."/>
            <person name="Murphy C."/>
            <person name="Neiman D."/>
            <person name="Pearson M."/>
            <person name="Priest M."/>
            <person name="Roberts A."/>
            <person name="Saif S."/>
            <person name="Shea T."/>
            <person name="Sisk P."/>
            <person name="Sykes S."/>
            <person name="Wortman J."/>
            <person name="Nusbaum C."/>
            <person name="Birren B."/>
        </authorList>
    </citation>
    <scope>NUCLEOTIDE SEQUENCE [LARGE SCALE GENOMIC DNA]</scope>
    <source>
        <strain evidence="4">PRA339</strain>
    </source>
</reference>
<evidence type="ECO:0000313" key="4">
    <source>
        <dbReference type="Proteomes" id="UP000030655"/>
    </source>
</evidence>
<feature type="transmembrane region" description="Helical" evidence="2">
    <location>
        <begin position="360"/>
        <end position="386"/>
    </location>
</feature>
<evidence type="ECO:0000313" key="3">
    <source>
        <dbReference type="EMBL" id="KCZ80074.1"/>
    </source>
</evidence>
<feature type="transmembrane region" description="Helical" evidence="2">
    <location>
        <begin position="35"/>
        <end position="54"/>
    </location>
</feature>
<evidence type="ECO:0000256" key="2">
    <source>
        <dbReference type="SAM" id="Phobius"/>
    </source>
</evidence>
<sequence>MQRKEAILLGLRIILEGISYYNARYLTLFTQISPSLLIYITHSFFSIFLVYEVLKHKSNLIKVIKKRTGIQFGHFLCSIGVLTLIHNLKSLVRLFCFIKINDCTIMSLSCTNILFTKYLFSRIIMNDKERMFVLFIALCSLYVMINDKNIFSTIGISISAFFSSLYNVLYKRLVFRNEALNEKINEMLENKRHLIKNKEKKKIIDFYGKELNKAQDELSNNSVINVRPFKHENKSILYEKSRNINLGETEPIVTKLEVIEEIRQNLNHKSLTLCQEKDSNSTIFYKTYYFSIFSSLFTLLFYWPTILSDRTFEFTFRGIFHSLMFLMLSQILSFYHFLLIGLVTPLFAQISSIFFKISVLIINILLNGLGSSSFVSFIIIFSVFFVDKI</sequence>
<reference evidence="3 4" key="2">
    <citation type="submission" date="2014-03" db="EMBL/GenBank/DDBJ databases">
        <title>The Genome Sequence of Anncaliia algerae insect isolate PRA339.</title>
        <authorList>
            <consortium name="The Broad Institute Genome Sequencing Platform"/>
            <consortium name="The Broad Institute Genome Sequencing Center for Infectious Disease"/>
            <person name="Cuomo C."/>
            <person name="Becnel J."/>
            <person name="Sanscrainte N."/>
            <person name="Walker B."/>
            <person name="Young S.K."/>
            <person name="Zeng Q."/>
            <person name="Gargeya S."/>
            <person name="Fitzgerald M."/>
            <person name="Haas B."/>
            <person name="Abouelleil A."/>
            <person name="Alvarado L."/>
            <person name="Arachchi H.M."/>
            <person name="Berlin A.M."/>
            <person name="Chapman S.B."/>
            <person name="Dewar J."/>
            <person name="Goldberg J."/>
            <person name="Griggs A."/>
            <person name="Gujja S."/>
            <person name="Hansen M."/>
            <person name="Howarth C."/>
            <person name="Imamovic A."/>
            <person name="Larimer J."/>
            <person name="McCowan C."/>
            <person name="Murphy C."/>
            <person name="Neiman D."/>
            <person name="Pearson M."/>
            <person name="Priest M."/>
            <person name="Roberts A."/>
            <person name="Saif S."/>
            <person name="Shea T."/>
            <person name="Sisk P."/>
            <person name="Sykes S."/>
            <person name="Wortman J."/>
            <person name="Nusbaum C."/>
            <person name="Birren B."/>
        </authorList>
    </citation>
    <scope>NUCLEOTIDE SEQUENCE [LARGE SCALE GENOMIC DNA]</scope>
    <source>
        <strain evidence="3 4">PRA339</strain>
    </source>
</reference>
<dbReference type="Proteomes" id="UP000030655">
    <property type="component" value="Unassembled WGS sequence"/>
</dbReference>
<keyword evidence="2" id="KW-0812">Transmembrane</keyword>
<feature type="transmembrane region" description="Helical" evidence="2">
    <location>
        <begin position="66"/>
        <end position="85"/>
    </location>
</feature>
<keyword evidence="4" id="KW-1185">Reference proteome</keyword>
<evidence type="ECO:0008006" key="5">
    <source>
        <dbReference type="Google" id="ProtNLM"/>
    </source>
</evidence>
<accession>A0A059EZC8</accession>
<dbReference type="AlphaFoldDB" id="A0A059EZC8"/>
<proteinExistence type="predicted"/>
<feature type="transmembrane region" description="Helical" evidence="2">
    <location>
        <begin position="151"/>
        <end position="170"/>
    </location>
</feature>
<evidence type="ECO:0000256" key="1">
    <source>
        <dbReference type="SAM" id="Coils"/>
    </source>
</evidence>
<feature type="transmembrane region" description="Helical" evidence="2">
    <location>
        <begin position="287"/>
        <end position="303"/>
    </location>
</feature>
<feature type="coiled-coil region" evidence="1">
    <location>
        <begin position="170"/>
        <end position="217"/>
    </location>
</feature>
<feature type="transmembrane region" description="Helical" evidence="2">
    <location>
        <begin position="323"/>
        <end position="348"/>
    </location>
</feature>
<gene>
    <name evidence="3" type="ORF">H312_02530</name>
</gene>
<name>A0A059EZC8_9MICR</name>
<dbReference type="EMBL" id="KK365206">
    <property type="protein sequence ID" value="KCZ80074.1"/>
    <property type="molecule type" value="Genomic_DNA"/>
</dbReference>
<organism evidence="3 4">
    <name type="scientific">Anncaliia algerae PRA339</name>
    <dbReference type="NCBI Taxonomy" id="1288291"/>
    <lineage>
        <taxon>Eukaryota</taxon>
        <taxon>Fungi</taxon>
        <taxon>Fungi incertae sedis</taxon>
        <taxon>Microsporidia</taxon>
        <taxon>Tubulinosematoidea</taxon>
        <taxon>Tubulinosematidae</taxon>
        <taxon>Anncaliia</taxon>
    </lineage>
</organism>
<dbReference type="VEuPathDB" id="MicrosporidiaDB:H312_02530"/>
<protein>
    <recommendedName>
        <fullName evidence="5">Sugar phosphate transporter domain-containing protein</fullName>
    </recommendedName>
</protein>
<keyword evidence="1" id="KW-0175">Coiled coil</keyword>
<feature type="transmembrane region" description="Helical" evidence="2">
    <location>
        <begin position="127"/>
        <end position="145"/>
    </location>
</feature>